<dbReference type="RefSeq" id="WP_344758026.1">
    <property type="nucleotide sequence ID" value="NZ_BAAAZU010000001.1"/>
</dbReference>
<dbReference type="EMBL" id="BAAAZU010000001">
    <property type="protein sequence ID" value="GAA3912742.1"/>
    <property type="molecule type" value="Genomic_DNA"/>
</dbReference>
<dbReference type="Proteomes" id="UP001501727">
    <property type="component" value="Unassembled WGS sequence"/>
</dbReference>
<proteinExistence type="predicted"/>
<gene>
    <name evidence="2" type="ORF">GCM10022229_01730</name>
</gene>
<evidence type="ECO:0000313" key="3">
    <source>
        <dbReference type="Proteomes" id="UP001501727"/>
    </source>
</evidence>
<feature type="signal peptide" evidence="1">
    <location>
        <begin position="1"/>
        <end position="21"/>
    </location>
</feature>
<keyword evidence="1" id="KW-0732">Signal</keyword>
<feature type="chain" id="PRO_5045355328" evidence="1">
    <location>
        <begin position="22"/>
        <end position="251"/>
    </location>
</feature>
<evidence type="ECO:0000256" key="1">
    <source>
        <dbReference type="SAM" id="SignalP"/>
    </source>
</evidence>
<comment type="caution">
    <text evidence="2">The sequence shown here is derived from an EMBL/GenBank/DDBJ whole genome shotgun (WGS) entry which is preliminary data.</text>
</comment>
<accession>A0ABP7M678</accession>
<evidence type="ECO:0000313" key="2">
    <source>
        <dbReference type="EMBL" id="GAA3912742.1"/>
    </source>
</evidence>
<organism evidence="2 3">
    <name type="scientific">Luteimonas lutimaris</name>
    <dbReference type="NCBI Taxonomy" id="698645"/>
    <lineage>
        <taxon>Bacteria</taxon>
        <taxon>Pseudomonadati</taxon>
        <taxon>Pseudomonadota</taxon>
        <taxon>Gammaproteobacteria</taxon>
        <taxon>Lysobacterales</taxon>
        <taxon>Lysobacteraceae</taxon>
        <taxon>Luteimonas</taxon>
    </lineage>
</organism>
<name>A0ABP7M678_9GAMM</name>
<protein>
    <submittedName>
        <fullName evidence="2">Uncharacterized protein</fullName>
    </submittedName>
</protein>
<sequence length="251" mass="27085">MKTLFLALFAAFACLSAKAPAAERGAAPLRPMPEALEIRFALSAAPPALRGDATVYVLDPASGYRRVREGHDGIACLVERTPWEMRELRNDVYIPLCYDAAGDRSYLQAKRDTAALRAQGLDASALAAEMEKRWADGSYRVPAGAGVSYMVAPVMRAVGPPDLQVHTMTMPHLMFYAPGVTDADIGAKPDLADKASLAWPFIARQGNDAQSYIIQMVGTAEKAAIVAGQRDLLRELCAYDKVLCLPSAGHY</sequence>
<reference evidence="3" key="1">
    <citation type="journal article" date="2019" name="Int. J. Syst. Evol. Microbiol.">
        <title>The Global Catalogue of Microorganisms (GCM) 10K type strain sequencing project: providing services to taxonomists for standard genome sequencing and annotation.</title>
        <authorList>
            <consortium name="The Broad Institute Genomics Platform"/>
            <consortium name="The Broad Institute Genome Sequencing Center for Infectious Disease"/>
            <person name="Wu L."/>
            <person name="Ma J."/>
        </authorList>
    </citation>
    <scope>NUCLEOTIDE SEQUENCE [LARGE SCALE GENOMIC DNA]</scope>
    <source>
        <strain evidence="3">JCM 16916</strain>
    </source>
</reference>
<keyword evidence="3" id="KW-1185">Reference proteome</keyword>